<dbReference type="PANTHER" id="PTHR36179">
    <property type="entry name" value="LUD_DOM DOMAIN-CONTAINING PROTEIN"/>
    <property type="match status" value="1"/>
</dbReference>
<dbReference type="EMBL" id="UGSZ01000001">
    <property type="protein sequence ID" value="SUB57509.1"/>
    <property type="molecule type" value="Genomic_DNA"/>
</dbReference>
<dbReference type="Proteomes" id="UP000255517">
    <property type="component" value="Unassembled WGS sequence"/>
</dbReference>
<dbReference type="PANTHER" id="PTHR36179:SF2">
    <property type="entry name" value="LUD DOMAIN-CONTAINING PROTEIN"/>
    <property type="match status" value="1"/>
</dbReference>
<organism evidence="2 3">
    <name type="scientific">Peptoniphilus lacrimalis</name>
    <dbReference type="NCBI Taxonomy" id="33031"/>
    <lineage>
        <taxon>Bacteria</taxon>
        <taxon>Bacillati</taxon>
        <taxon>Bacillota</taxon>
        <taxon>Tissierellia</taxon>
        <taxon>Tissierellales</taxon>
        <taxon>Peptoniphilaceae</taxon>
        <taxon>Peptoniphilus</taxon>
    </lineage>
</organism>
<sequence>MIDLLRTKSSLIKNGFFSYIFDNKEDAVDYFLHFAKENISFGFAGSKTLETLGIYDILIDKGYKCFWHWKDGFKKGLDNCKDADYYLTSANAITSDGSLYFVDRIGNRISSVCFGHKKVFIFIGRNKIVADKAEAVRRAENIAIPLNSRRINNDIFKGLRSDDYVHYDDAANMELFLNASAKDRDIYVFLINEDLGY</sequence>
<gene>
    <name evidence="2" type="ORF">NCTC13149_01352</name>
</gene>
<dbReference type="RefSeq" id="WP_019034843.1">
    <property type="nucleotide sequence ID" value="NZ_UGSZ01000001.1"/>
</dbReference>
<dbReference type="STRING" id="1122949.GCA_000378725_01090"/>
<dbReference type="AlphaFoldDB" id="A0A379C5Y9"/>
<evidence type="ECO:0000313" key="2">
    <source>
        <dbReference type="EMBL" id="SUB57509.1"/>
    </source>
</evidence>
<dbReference type="OrthoDB" id="9809147at2"/>
<evidence type="ECO:0000313" key="3">
    <source>
        <dbReference type="Proteomes" id="UP000255517"/>
    </source>
</evidence>
<proteinExistence type="predicted"/>
<evidence type="ECO:0000259" key="1">
    <source>
        <dbReference type="Pfam" id="PF02589"/>
    </source>
</evidence>
<name>A0A379C5Y9_9FIRM</name>
<protein>
    <submittedName>
        <fullName evidence="2">Uncharacterized ACR, YkgG family COG1556</fullName>
    </submittedName>
</protein>
<dbReference type="Pfam" id="PF02589">
    <property type="entry name" value="LUD_dom"/>
    <property type="match status" value="1"/>
</dbReference>
<accession>A0A379C5Y9</accession>
<feature type="domain" description="LUD" evidence="1">
    <location>
        <begin position="6"/>
        <end position="152"/>
    </location>
</feature>
<reference evidence="2 3" key="1">
    <citation type="submission" date="2018-06" db="EMBL/GenBank/DDBJ databases">
        <authorList>
            <consortium name="Pathogen Informatics"/>
            <person name="Doyle S."/>
        </authorList>
    </citation>
    <scope>NUCLEOTIDE SEQUENCE [LARGE SCALE GENOMIC DNA]</scope>
    <source>
        <strain evidence="2 3">NCTC13149</strain>
    </source>
</reference>
<dbReference type="InterPro" id="IPR003741">
    <property type="entry name" value="LUD_dom"/>
</dbReference>